<dbReference type="RefSeq" id="WP_239673939.1">
    <property type="nucleotide sequence ID" value="NZ_CP049742.1"/>
</dbReference>
<accession>A0A7S8HF54</accession>
<dbReference type="GO" id="GO:0070573">
    <property type="term" value="F:metallodipeptidase activity"/>
    <property type="evidence" value="ECO:0007669"/>
    <property type="project" value="InterPro"/>
</dbReference>
<dbReference type="InterPro" id="IPR008257">
    <property type="entry name" value="Pept_M19"/>
</dbReference>
<keyword evidence="2" id="KW-1185">Reference proteome</keyword>
<dbReference type="PROSITE" id="PS51365">
    <property type="entry name" value="RENAL_DIPEPTIDASE_2"/>
    <property type="match status" value="1"/>
</dbReference>
<evidence type="ECO:0000313" key="2">
    <source>
        <dbReference type="Proteomes" id="UP000593626"/>
    </source>
</evidence>
<protein>
    <submittedName>
        <fullName evidence="1">Membrane dipeptidase</fullName>
    </submittedName>
</protein>
<dbReference type="Proteomes" id="UP000593626">
    <property type="component" value="Chromosome"/>
</dbReference>
<gene>
    <name evidence="1" type="ORF">G8O30_05270</name>
</gene>
<dbReference type="PANTHER" id="PTHR10443:SF12">
    <property type="entry name" value="DIPEPTIDASE"/>
    <property type="match status" value="1"/>
</dbReference>
<sequence>MKKIIDAHCDVLWKLYEDPTRSFTNSPDLHLTYNQLVSEGAKMQAFALFVDPIVPTHLQYEAVLEMLQLYEKEVLGKHAGMKPILSKKDLQQLSANQIGAMLTVEGCDWIDENLDRLTFLIRKGVKAVGLTWNHVNKLADGAMEPRGAGLTSLGFKVIEHLNKHLILTDVSHLSERAFWDVLTVAEYPIASHSNVATLCPHPRNLKDDQIKAMIDVDGWMGITFVPFFLTKNEKATIQDVLRHVEYVCSLGGENNLGFGSDFDGIKETVVGLSSYKDYSNLINELQKHYSERLVRGFLGENFLKRLPS</sequence>
<dbReference type="InterPro" id="IPR032466">
    <property type="entry name" value="Metal_Hydrolase"/>
</dbReference>
<dbReference type="KEGG" id="mcui:G8O30_05270"/>
<dbReference type="SUPFAM" id="SSF51556">
    <property type="entry name" value="Metallo-dependent hydrolases"/>
    <property type="match status" value="1"/>
</dbReference>
<dbReference type="Pfam" id="PF01244">
    <property type="entry name" value="Peptidase_M19"/>
    <property type="match status" value="1"/>
</dbReference>
<name>A0A7S8HF54_9BACI</name>
<reference evidence="1 2" key="1">
    <citation type="submission" date="2019-07" db="EMBL/GenBank/DDBJ databases">
        <title>Genome sequence of 2 isolates from Red Sea Mangroves.</title>
        <authorList>
            <person name="Sefrji F."/>
            <person name="Michoud G."/>
            <person name="Merlino G."/>
            <person name="Daffonchio D."/>
        </authorList>
    </citation>
    <scope>NUCLEOTIDE SEQUENCE [LARGE SCALE GENOMIC DNA]</scope>
    <source>
        <strain evidence="1 2">R1DC41</strain>
    </source>
</reference>
<dbReference type="PANTHER" id="PTHR10443">
    <property type="entry name" value="MICROSOMAL DIPEPTIDASE"/>
    <property type="match status" value="1"/>
</dbReference>
<dbReference type="AlphaFoldDB" id="A0A7S8HF54"/>
<proteinExistence type="predicted"/>
<dbReference type="EMBL" id="CP049742">
    <property type="protein sequence ID" value="QPC46417.1"/>
    <property type="molecule type" value="Genomic_DNA"/>
</dbReference>
<evidence type="ECO:0000313" key="1">
    <source>
        <dbReference type="EMBL" id="QPC46417.1"/>
    </source>
</evidence>
<dbReference type="Gene3D" id="3.20.20.140">
    <property type="entry name" value="Metal-dependent hydrolases"/>
    <property type="match status" value="1"/>
</dbReference>
<dbReference type="GO" id="GO:0006508">
    <property type="term" value="P:proteolysis"/>
    <property type="evidence" value="ECO:0007669"/>
    <property type="project" value="InterPro"/>
</dbReference>
<organism evidence="1 2">
    <name type="scientific">Mangrovibacillus cuniculi</name>
    <dbReference type="NCBI Taxonomy" id="2593652"/>
    <lineage>
        <taxon>Bacteria</taxon>
        <taxon>Bacillati</taxon>
        <taxon>Bacillota</taxon>
        <taxon>Bacilli</taxon>
        <taxon>Bacillales</taxon>
        <taxon>Bacillaceae</taxon>
        <taxon>Mangrovibacillus</taxon>
    </lineage>
</organism>
<dbReference type="CDD" id="cd01301">
    <property type="entry name" value="rDP_like"/>
    <property type="match status" value="1"/>
</dbReference>